<name>A0A814EV58_ADIRI</name>
<keyword evidence="1" id="KW-0732">Signal</keyword>
<comment type="caution">
    <text evidence="2">The sequence shown here is derived from an EMBL/GenBank/DDBJ whole genome shotgun (WGS) entry which is preliminary data.</text>
</comment>
<feature type="chain" id="PRO_5032376280" evidence="1">
    <location>
        <begin position="22"/>
        <end position="92"/>
    </location>
</feature>
<dbReference type="EMBL" id="CAJNOJ010000053">
    <property type="protein sequence ID" value="CAF0972989.1"/>
    <property type="molecule type" value="Genomic_DNA"/>
</dbReference>
<evidence type="ECO:0000313" key="3">
    <source>
        <dbReference type="Proteomes" id="UP000663852"/>
    </source>
</evidence>
<sequence length="92" mass="10788">MAIFVITLLKLIVLLFNDLERYSTEQTITSLPFDKQIQSAHSSSNASNRTSPFSLDYYRQYVKQKNREQYISYACGLLEKVYRNVARSRNNQ</sequence>
<protein>
    <submittedName>
        <fullName evidence="2">Uncharacterized protein</fullName>
    </submittedName>
</protein>
<dbReference type="AlphaFoldDB" id="A0A814EV58"/>
<gene>
    <name evidence="2" type="ORF">EDS130_LOCUS13467</name>
</gene>
<organism evidence="2 3">
    <name type="scientific">Adineta ricciae</name>
    <name type="common">Rotifer</name>
    <dbReference type="NCBI Taxonomy" id="249248"/>
    <lineage>
        <taxon>Eukaryota</taxon>
        <taxon>Metazoa</taxon>
        <taxon>Spiralia</taxon>
        <taxon>Gnathifera</taxon>
        <taxon>Rotifera</taxon>
        <taxon>Eurotatoria</taxon>
        <taxon>Bdelloidea</taxon>
        <taxon>Adinetida</taxon>
        <taxon>Adinetidae</taxon>
        <taxon>Adineta</taxon>
    </lineage>
</organism>
<dbReference type="Proteomes" id="UP000663852">
    <property type="component" value="Unassembled WGS sequence"/>
</dbReference>
<evidence type="ECO:0000256" key="1">
    <source>
        <dbReference type="SAM" id="SignalP"/>
    </source>
</evidence>
<evidence type="ECO:0000313" key="2">
    <source>
        <dbReference type="EMBL" id="CAF0972989.1"/>
    </source>
</evidence>
<proteinExistence type="predicted"/>
<reference evidence="2" key="1">
    <citation type="submission" date="2021-02" db="EMBL/GenBank/DDBJ databases">
        <authorList>
            <person name="Nowell W R."/>
        </authorList>
    </citation>
    <scope>NUCLEOTIDE SEQUENCE</scope>
</reference>
<accession>A0A814EV58</accession>
<feature type="signal peptide" evidence="1">
    <location>
        <begin position="1"/>
        <end position="21"/>
    </location>
</feature>